<proteinExistence type="predicted"/>
<gene>
    <name evidence="1" type="ORF">GCM10012289_22170</name>
</gene>
<sequence length="51" mass="5604">MAQDFGRLPQPQSVRLIDFDEAKVVPGIVPGTFILIVSGEKPYQNLTFSPS</sequence>
<evidence type="ECO:0000313" key="1">
    <source>
        <dbReference type="EMBL" id="GGO66930.1"/>
    </source>
</evidence>
<organism evidence="1 2">
    <name type="scientific">Nonomuraea cavernae</name>
    <dbReference type="NCBI Taxonomy" id="2045107"/>
    <lineage>
        <taxon>Bacteria</taxon>
        <taxon>Bacillati</taxon>
        <taxon>Actinomycetota</taxon>
        <taxon>Actinomycetes</taxon>
        <taxon>Streptosporangiales</taxon>
        <taxon>Streptosporangiaceae</taxon>
        <taxon>Nonomuraea</taxon>
    </lineage>
</organism>
<accession>A0A918DH91</accession>
<dbReference type="RefSeq" id="WP_189123910.1">
    <property type="nucleotide sequence ID" value="NZ_BMNH01000004.1"/>
</dbReference>
<evidence type="ECO:0000313" key="2">
    <source>
        <dbReference type="Proteomes" id="UP000646523"/>
    </source>
</evidence>
<reference evidence="1" key="2">
    <citation type="submission" date="2020-09" db="EMBL/GenBank/DDBJ databases">
        <authorList>
            <person name="Sun Q."/>
            <person name="Zhou Y."/>
        </authorList>
    </citation>
    <scope>NUCLEOTIDE SEQUENCE</scope>
    <source>
        <strain evidence="1">CGMCC 4.7368</strain>
    </source>
</reference>
<reference evidence="1" key="1">
    <citation type="journal article" date="2014" name="Int. J. Syst. Evol. Microbiol.">
        <title>Complete genome sequence of Corynebacterium casei LMG S-19264T (=DSM 44701T), isolated from a smear-ripened cheese.</title>
        <authorList>
            <consortium name="US DOE Joint Genome Institute (JGI-PGF)"/>
            <person name="Walter F."/>
            <person name="Albersmeier A."/>
            <person name="Kalinowski J."/>
            <person name="Ruckert C."/>
        </authorList>
    </citation>
    <scope>NUCLEOTIDE SEQUENCE</scope>
    <source>
        <strain evidence="1">CGMCC 4.7368</strain>
    </source>
</reference>
<comment type="caution">
    <text evidence="1">The sequence shown here is derived from an EMBL/GenBank/DDBJ whole genome shotgun (WGS) entry which is preliminary data.</text>
</comment>
<name>A0A918DH91_9ACTN</name>
<dbReference type="Proteomes" id="UP000646523">
    <property type="component" value="Unassembled WGS sequence"/>
</dbReference>
<keyword evidence="2" id="KW-1185">Reference proteome</keyword>
<dbReference type="EMBL" id="BMNH01000004">
    <property type="protein sequence ID" value="GGO66930.1"/>
    <property type="molecule type" value="Genomic_DNA"/>
</dbReference>
<dbReference type="AlphaFoldDB" id="A0A918DH91"/>
<protein>
    <submittedName>
        <fullName evidence="1">Uncharacterized protein</fullName>
    </submittedName>
</protein>